<protein>
    <recommendedName>
        <fullName evidence="3">DNA recombination protein RmuC</fullName>
    </recommendedName>
</protein>
<dbReference type="Proteomes" id="UP001597083">
    <property type="component" value="Unassembled WGS sequence"/>
</dbReference>
<name>A0ABW3CFV1_9ACTN</name>
<dbReference type="EMBL" id="JBHTIR010002130">
    <property type="protein sequence ID" value="MFD0853394.1"/>
    <property type="molecule type" value="Genomic_DNA"/>
</dbReference>
<gene>
    <name evidence="1" type="ORF">ACFQ07_14240</name>
</gene>
<organism evidence="1 2">
    <name type="scientific">Actinomadura adrarensis</name>
    <dbReference type="NCBI Taxonomy" id="1819600"/>
    <lineage>
        <taxon>Bacteria</taxon>
        <taxon>Bacillati</taxon>
        <taxon>Actinomycetota</taxon>
        <taxon>Actinomycetes</taxon>
        <taxon>Streptosporangiales</taxon>
        <taxon>Thermomonosporaceae</taxon>
        <taxon>Actinomadura</taxon>
    </lineage>
</organism>
<reference evidence="2" key="1">
    <citation type="journal article" date="2019" name="Int. J. Syst. Evol. Microbiol.">
        <title>The Global Catalogue of Microorganisms (GCM) 10K type strain sequencing project: providing services to taxonomists for standard genome sequencing and annotation.</title>
        <authorList>
            <consortium name="The Broad Institute Genomics Platform"/>
            <consortium name="The Broad Institute Genome Sequencing Center for Infectious Disease"/>
            <person name="Wu L."/>
            <person name="Ma J."/>
        </authorList>
    </citation>
    <scope>NUCLEOTIDE SEQUENCE [LARGE SCALE GENOMIC DNA]</scope>
    <source>
        <strain evidence="2">JCM 31696</strain>
    </source>
</reference>
<keyword evidence="2" id="KW-1185">Reference proteome</keyword>
<evidence type="ECO:0000313" key="2">
    <source>
        <dbReference type="Proteomes" id="UP001597083"/>
    </source>
</evidence>
<sequence>MATTVILVVMCLVVGALELYAGKQSKDQARAFVRRIEELGDQVSKQNNVLVTVGEQLTAELSRVKQDTLPALDRRLRSQSDQVEELAGLG</sequence>
<comment type="caution">
    <text evidence="1">The sequence shown here is derived from an EMBL/GenBank/DDBJ whole genome shotgun (WGS) entry which is preliminary data.</text>
</comment>
<feature type="non-terminal residue" evidence="1">
    <location>
        <position position="90"/>
    </location>
</feature>
<proteinExistence type="predicted"/>
<evidence type="ECO:0008006" key="3">
    <source>
        <dbReference type="Google" id="ProtNLM"/>
    </source>
</evidence>
<evidence type="ECO:0000313" key="1">
    <source>
        <dbReference type="EMBL" id="MFD0853394.1"/>
    </source>
</evidence>
<accession>A0ABW3CFV1</accession>